<comment type="caution">
    <text evidence="1">The sequence shown here is derived from an EMBL/GenBank/DDBJ whole genome shotgun (WGS) entry which is preliminary data.</text>
</comment>
<evidence type="ECO:0000313" key="2">
    <source>
        <dbReference type="Proteomes" id="UP001216907"/>
    </source>
</evidence>
<reference evidence="1 2" key="1">
    <citation type="submission" date="2023-03" db="EMBL/GenBank/DDBJ databases">
        <title>Paludisphaera mucosa sp. nov. a novel planctomycete from northern fen.</title>
        <authorList>
            <person name="Ivanova A."/>
        </authorList>
    </citation>
    <scope>NUCLEOTIDE SEQUENCE [LARGE SCALE GENOMIC DNA]</scope>
    <source>
        <strain evidence="1 2">Pla2</strain>
    </source>
</reference>
<keyword evidence="2" id="KW-1185">Reference proteome</keyword>
<protein>
    <submittedName>
        <fullName evidence="1">Uncharacterized protein</fullName>
    </submittedName>
</protein>
<name>A0ABT6FD18_9BACT</name>
<sequence>MAEAYPKAGIVGLEARWDAIRAKLEAASPSLLAQGTLVDKKARGRRDWAVRYLVEEGGRCVHKSIYVGGDKASELIERVRRLLEWHRVQGKWASEVEAHAQLTARAGGVLRRMEVGRRRSR</sequence>
<evidence type="ECO:0000313" key="1">
    <source>
        <dbReference type="EMBL" id="MDG3005475.1"/>
    </source>
</evidence>
<dbReference type="EMBL" id="JARRAG010000002">
    <property type="protein sequence ID" value="MDG3005475.1"/>
    <property type="molecule type" value="Genomic_DNA"/>
</dbReference>
<dbReference type="RefSeq" id="WP_277861809.1">
    <property type="nucleotide sequence ID" value="NZ_JARRAG010000002.1"/>
</dbReference>
<gene>
    <name evidence="1" type="ORF">PZE19_16920</name>
</gene>
<organism evidence="1 2">
    <name type="scientific">Paludisphaera mucosa</name>
    <dbReference type="NCBI Taxonomy" id="3030827"/>
    <lineage>
        <taxon>Bacteria</taxon>
        <taxon>Pseudomonadati</taxon>
        <taxon>Planctomycetota</taxon>
        <taxon>Planctomycetia</taxon>
        <taxon>Isosphaerales</taxon>
        <taxon>Isosphaeraceae</taxon>
        <taxon>Paludisphaera</taxon>
    </lineage>
</organism>
<proteinExistence type="predicted"/>
<accession>A0ABT6FD18</accession>
<dbReference type="Proteomes" id="UP001216907">
    <property type="component" value="Unassembled WGS sequence"/>
</dbReference>